<comment type="caution">
    <text evidence="1">The sequence shown here is derived from an EMBL/GenBank/DDBJ whole genome shotgun (WGS) entry which is preliminary data.</text>
</comment>
<reference evidence="1" key="1">
    <citation type="submission" date="2024-05" db="EMBL/GenBank/DDBJ databases">
        <title>Metabacillus sp. nov., isolated from the rhizosphere soil of tomato plants.</title>
        <authorList>
            <person name="Ma R."/>
        </authorList>
    </citation>
    <scope>NUCLEOTIDE SEQUENCE</scope>
    <source>
        <strain evidence="1">DBTR6</strain>
    </source>
</reference>
<proteinExistence type="predicted"/>
<dbReference type="EMBL" id="JAIQUM010000007">
    <property type="protein sequence ID" value="MBZ5749578.1"/>
    <property type="molecule type" value="Genomic_DNA"/>
</dbReference>
<dbReference type="Proteomes" id="UP001165287">
    <property type="component" value="Unassembled WGS sequence"/>
</dbReference>
<name>A0ABS7UMN8_9BACI</name>
<keyword evidence="2" id="KW-1185">Reference proteome</keyword>
<evidence type="ECO:0000313" key="1">
    <source>
        <dbReference type="EMBL" id="MBZ5749578.1"/>
    </source>
</evidence>
<sequence length="96" mass="11646">MGALFELLSSIGTLLLPFIKEVTEEEIDKNIKFLKQYQWFLKHWDDDKYKELINEDVDVRYVIGKFNRNKMKKISYHNKYQIKINKVLLTKTNYRA</sequence>
<gene>
    <name evidence="1" type="ORF">K9V48_04815</name>
</gene>
<organism evidence="1 2">
    <name type="scientific">Metabacillus rhizolycopersici</name>
    <dbReference type="NCBI Taxonomy" id="2875709"/>
    <lineage>
        <taxon>Bacteria</taxon>
        <taxon>Bacillati</taxon>
        <taxon>Bacillota</taxon>
        <taxon>Bacilli</taxon>
        <taxon>Bacillales</taxon>
        <taxon>Bacillaceae</taxon>
        <taxon>Metabacillus</taxon>
    </lineage>
</organism>
<evidence type="ECO:0000313" key="2">
    <source>
        <dbReference type="Proteomes" id="UP001165287"/>
    </source>
</evidence>
<protein>
    <submittedName>
        <fullName evidence="1">Uncharacterized protein</fullName>
    </submittedName>
</protein>
<dbReference type="RefSeq" id="WP_224137377.1">
    <property type="nucleotide sequence ID" value="NZ_JAIQUM010000007.1"/>
</dbReference>
<accession>A0ABS7UMN8</accession>